<evidence type="ECO:0000313" key="2">
    <source>
        <dbReference type="EMBL" id="CAB4619230.1"/>
    </source>
</evidence>
<dbReference type="InterPro" id="IPR036866">
    <property type="entry name" value="RibonucZ/Hydroxyglut_hydro"/>
</dbReference>
<protein>
    <submittedName>
        <fullName evidence="2">Unannotated protein</fullName>
    </submittedName>
</protein>
<gene>
    <name evidence="2" type="ORF">UFOPK1835_01634</name>
</gene>
<accession>A0A6J6I132</accession>
<reference evidence="2" key="1">
    <citation type="submission" date="2020-05" db="EMBL/GenBank/DDBJ databases">
        <authorList>
            <person name="Chiriac C."/>
            <person name="Salcher M."/>
            <person name="Ghai R."/>
            <person name="Kavagutti S V."/>
        </authorList>
    </citation>
    <scope>NUCLEOTIDE SEQUENCE</scope>
</reference>
<sequence>MDAGRGVIQRLAAAGVFPGMLGAVLITHLHSDHITDLNDVITTRWIMSPQPNPLMIYGPVGMKKVVDGIMMMLGSDIQYRLDHHDDLNDAPAVVVVEVSPADVFTVGEVSVRVGATDHRPCGPTVGFRVEGADATVVLGGDGIPCDTLDELCAGADGYVQTVLRDDLVKLVPLPRFQDILDYHSTVEQAAQTATRAGVGTLVLTHYVPGIAPGQEDEWRALAAAHFAGEIVLGDDLTSVTITRP</sequence>
<dbReference type="SUPFAM" id="SSF56281">
    <property type="entry name" value="Metallo-hydrolase/oxidoreductase"/>
    <property type="match status" value="1"/>
</dbReference>
<dbReference type="Pfam" id="PF12706">
    <property type="entry name" value="Lactamase_B_2"/>
    <property type="match status" value="1"/>
</dbReference>
<dbReference type="GO" id="GO:0042781">
    <property type="term" value="F:3'-tRNA processing endoribonuclease activity"/>
    <property type="evidence" value="ECO:0007669"/>
    <property type="project" value="TreeGrafter"/>
</dbReference>
<evidence type="ECO:0000259" key="1">
    <source>
        <dbReference type="Pfam" id="PF12706"/>
    </source>
</evidence>
<proteinExistence type="predicted"/>
<dbReference type="EMBL" id="CAEZUP010000085">
    <property type="protein sequence ID" value="CAB4619230.1"/>
    <property type="molecule type" value="Genomic_DNA"/>
</dbReference>
<dbReference type="Gene3D" id="3.60.15.10">
    <property type="entry name" value="Ribonuclease Z/Hydroxyacylglutathione hydrolase-like"/>
    <property type="match status" value="1"/>
</dbReference>
<dbReference type="PANTHER" id="PTHR46018">
    <property type="entry name" value="ZINC PHOSPHODIESTERASE ELAC PROTEIN 1"/>
    <property type="match status" value="1"/>
</dbReference>
<dbReference type="AlphaFoldDB" id="A0A6J6I132"/>
<dbReference type="PANTHER" id="PTHR46018:SF2">
    <property type="entry name" value="ZINC PHOSPHODIESTERASE ELAC PROTEIN 1"/>
    <property type="match status" value="1"/>
</dbReference>
<dbReference type="InterPro" id="IPR001279">
    <property type="entry name" value="Metallo-B-lactamas"/>
</dbReference>
<organism evidence="2">
    <name type="scientific">freshwater metagenome</name>
    <dbReference type="NCBI Taxonomy" id="449393"/>
    <lineage>
        <taxon>unclassified sequences</taxon>
        <taxon>metagenomes</taxon>
        <taxon>ecological metagenomes</taxon>
    </lineage>
</organism>
<feature type="domain" description="Metallo-beta-lactamase" evidence="1">
    <location>
        <begin position="20"/>
        <end position="206"/>
    </location>
</feature>
<name>A0A6J6I132_9ZZZZ</name>